<comment type="cofactor">
    <cofactor evidence="3">
        <name>Zn(2+)</name>
        <dbReference type="ChEBI" id="CHEBI:29105"/>
    </cofactor>
</comment>
<gene>
    <name evidence="5" type="ORF">QO231_24095</name>
</gene>
<name>A0ABU3VL65_9RHOB</name>
<accession>A0ABU3VL65</accession>
<dbReference type="PANTHER" id="PTHR11103:SF18">
    <property type="entry name" value="SLR1189 PROTEIN"/>
    <property type="match status" value="1"/>
</dbReference>
<sequence length="325" mass="34833">MTNQGQNKAFHTEATRHYLADPRIYLTDGGFETAMLFLEGFDLPAFAACVLLEEDAARAAMNRYFDRFLAMAETAGTGFVLDTNTWRSGTHWAEAVGRSPAQMQDLTREAGRFAKAIRARWQDRVSPILLNGVIGPAGDAYDGTLAMDAAAAEAIHAPQIALLAECGVDLVSALTFGSMPEAIGFTRASVKAGVPVAISYTVETDGRLPDGTPLARAVLETDAATGGAPIYYMINCAHPEHFRDVLTDEAWCRRICGVRANASRLSHAELDEAETLDDGNPEEFGVLHADLSRKLPALKVVGGCCGTDHRHVGCMADAMLTSTVA</sequence>
<dbReference type="SUPFAM" id="SSF82282">
    <property type="entry name" value="Homocysteine S-methyltransferase"/>
    <property type="match status" value="1"/>
</dbReference>
<keyword evidence="1 3" id="KW-0489">Methyltransferase</keyword>
<dbReference type="Gene3D" id="3.20.20.330">
    <property type="entry name" value="Homocysteine-binding-like domain"/>
    <property type="match status" value="1"/>
</dbReference>
<dbReference type="InterPro" id="IPR036589">
    <property type="entry name" value="HCY_dom_sf"/>
</dbReference>
<dbReference type="Pfam" id="PF02574">
    <property type="entry name" value="S-methyl_trans"/>
    <property type="match status" value="1"/>
</dbReference>
<evidence type="ECO:0000313" key="6">
    <source>
        <dbReference type="Proteomes" id="UP001255416"/>
    </source>
</evidence>
<keyword evidence="3" id="KW-0862">Zinc</keyword>
<keyword evidence="6" id="KW-1185">Reference proteome</keyword>
<evidence type="ECO:0000256" key="1">
    <source>
        <dbReference type="ARBA" id="ARBA00022603"/>
    </source>
</evidence>
<evidence type="ECO:0000313" key="5">
    <source>
        <dbReference type="EMBL" id="MDU9006918.1"/>
    </source>
</evidence>
<feature type="binding site" evidence="3">
    <location>
        <position position="236"/>
    </location>
    <ligand>
        <name>Zn(2+)</name>
        <dbReference type="ChEBI" id="CHEBI:29105"/>
    </ligand>
</feature>
<evidence type="ECO:0000259" key="4">
    <source>
        <dbReference type="PROSITE" id="PS50970"/>
    </source>
</evidence>
<organism evidence="5 6">
    <name type="scientific">Sedimentitalea todarodis</name>
    <dbReference type="NCBI Taxonomy" id="1631240"/>
    <lineage>
        <taxon>Bacteria</taxon>
        <taxon>Pseudomonadati</taxon>
        <taxon>Pseudomonadota</taxon>
        <taxon>Alphaproteobacteria</taxon>
        <taxon>Rhodobacterales</taxon>
        <taxon>Paracoccaceae</taxon>
        <taxon>Sedimentitalea</taxon>
    </lineage>
</organism>
<dbReference type="InterPro" id="IPR003726">
    <property type="entry name" value="HCY_dom"/>
</dbReference>
<keyword evidence="3" id="KW-0479">Metal-binding</keyword>
<dbReference type="RefSeq" id="WP_316782343.1">
    <property type="nucleotide sequence ID" value="NZ_JASMWN010000035.1"/>
</dbReference>
<dbReference type="PROSITE" id="PS50970">
    <property type="entry name" value="HCY"/>
    <property type="match status" value="1"/>
</dbReference>
<feature type="binding site" evidence="3">
    <location>
        <position position="305"/>
    </location>
    <ligand>
        <name>Zn(2+)</name>
        <dbReference type="ChEBI" id="CHEBI:29105"/>
    </ligand>
</feature>
<reference evidence="6" key="1">
    <citation type="submission" date="2023-05" db="EMBL/GenBank/DDBJ databases">
        <title>Sedimentitalea sp. nov. JM2-8.</title>
        <authorList>
            <person name="Huang J."/>
        </authorList>
    </citation>
    <scope>NUCLEOTIDE SEQUENCE [LARGE SCALE GENOMIC DNA]</scope>
    <source>
        <strain evidence="6">KHS03</strain>
    </source>
</reference>
<evidence type="ECO:0000256" key="3">
    <source>
        <dbReference type="PROSITE-ProRule" id="PRU00333"/>
    </source>
</evidence>
<comment type="caution">
    <text evidence="5">The sequence shown here is derived from an EMBL/GenBank/DDBJ whole genome shotgun (WGS) entry which is preliminary data.</text>
</comment>
<feature type="domain" description="Hcy-binding" evidence="4">
    <location>
        <begin position="13"/>
        <end position="319"/>
    </location>
</feature>
<evidence type="ECO:0000256" key="2">
    <source>
        <dbReference type="ARBA" id="ARBA00022679"/>
    </source>
</evidence>
<feature type="binding site" evidence="3">
    <location>
        <position position="304"/>
    </location>
    <ligand>
        <name>Zn(2+)</name>
        <dbReference type="ChEBI" id="CHEBI:29105"/>
    </ligand>
</feature>
<keyword evidence="2 3" id="KW-0808">Transferase</keyword>
<dbReference type="EMBL" id="JASMWN010000035">
    <property type="protein sequence ID" value="MDU9006918.1"/>
    <property type="molecule type" value="Genomic_DNA"/>
</dbReference>
<protein>
    <submittedName>
        <fullName evidence="5">Homocysteine S-methyltransferase family protein</fullName>
    </submittedName>
</protein>
<dbReference type="Proteomes" id="UP001255416">
    <property type="component" value="Unassembled WGS sequence"/>
</dbReference>
<dbReference type="PANTHER" id="PTHR11103">
    <property type="entry name" value="SLR1189 PROTEIN"/>
    <property type="match status" value="1"/>
</dbReference>
<proteinExistence type="predicted"/>